<dbReference type="InterPro" id="IPR002934">
    <property type="entry name" value="Polymerase_NTP_transf_dom"/>
</dbReference>
<sequence>MTPTHISEFLHTLQIPTKVQTVYLVGSRLWGTHTPKSDFDLLVVIRDSTKPFQKSQHRGHYDATILTESSFCEQVKEGALIECLCCLISEEEDGVRLLNDSSSQPCRSLVDLDKMRRWVAERREKDMEKASKFWAKGGSREKGWKILQHAISAESILRGLEKMVEGEKIGDVVLTKEMVQRFVAGGQDEDDRAWLGWDWGEVREAHAKRIQGPK</sequence>
<evidence type="ECO:0000259" key="1">
    <source>
        <dbReference type="Pfam" id="PF01909"/>
    </source>
</evidence>
<dbReference type="Pfam" id="PF01909">
    <property type="entry name" value="NTP_transf_2"/>
    <property type="match status" value="1"/>
</dbReference>
<gene>
    <name evidence="2" type="ORF">FB45DRAFT_1058017</name>
</gene>
<comment type="caution">
    <text evidence="2">The sequence shown here is derived from an EMBL/GenBank/DDBJ whole genome shotgun (WGS) entry which is preliminary data.</text>
</comment>
<reference evidence="2" key="1">
    <citation type="submission" date="2023-03" db="EMBL/GenBank/DDBJ databases">
        <title>Massive genome expansion in bonnet fungi (Mycena s.s.) driven by repeated elements and novel gene families across ecological guilds.</title>
        <authorList>
            <consortium name="Lawrence Berkeley National Laboratory"/>
            <person name="Harder C.B."/>
            <person name="Miyauchi S."/>
            <person name="Viragh M."/>
            <person name="Kuo A."/>
            <person name="Thoen E."/>
            <person name="Andreopoulos B."/>
            <person name="Lu D."/>
            <person name="Skrede I."/>
            <person name="Drula E."/>
            <person name="Henrissat B."/>
            <person name="Morin E."/>
            <person name="Kohler A."/>
            <person name="Barry K."/>
            <person name="LaButti K."/>
            <person name="Morin E."/>
            <person name="Salamov A."/>
            <person name="Lipzen A."/>
            <person name="Mereny Z."/>
            <person name="Hegedus B."/>
            <person name="Baldrian P."/>
            <person name="Stursova M."/>
            <person name="Weitz H."/>
            <person name="Taylor A."/>
            <person name="Grigoriev I.V."/>
            <person name="Nagy L.G."/>
            <person name="Martin F."/>
            <person name="Kauserud H."/>
        </authorList>
    </citation>
    <scope>NUCLEOTIDE SEQUENCE</scope>
    <source>
        <strain evidence="2">9284</strain>
    </source>
</reference>
<proteinExistence type="predicted"/>
<dbReference type="GO" id="GO:0016779">
    <property type="term" value="F:nucleotidyltransferase activity"/>
    <property type="evidence" value="ECO:0007669"/>
    <property type="project" value="InterPro"/>
</dbReference>
<dbReference type="CDD" id="cd05403">
    <property type="entry name" value="NT_KNTase_like"/>
    <property type="match status" value="1"/>
</dbReference>
<dbReference type="InterPro" id="IPR043519">
    <property type="entry name" value="NT_sf"/>
</dbReference>
<organism evidence="2 3">
    <name type="scientific">Roridomyces roridus</name>
    <dbReference type="NCBI Taxonomy" id="1738132"/>
    <lineage>
        <taxon>Eukaryota</taxon>
        <taxon>Fungi</taxon>
        <taxon>Dikarya</taxon>
        <taxon>Basidiomycota</taxon>
        <taxon>Agaricomycotina</taxon>
        <taxon>Agaricomycetes</taxon>
        <taxon>Agaricomycetidae</taxon>
        <taxon>Agaricales</taxon>
        <taxon>Marasmiineae</taxon>
        <taxon>Mycenaceae</taxon>
        <taxon>Roridomyces</taxon>
    </lineage>
</organism>
<protein>
    <recommendedName>
        <fullName evidence="1">Polymerase nucleotidyl transferase domain-containing protein</fullName>
    </recommendedName>
</protein>
<feature type="domain" description="Polymerase nucleotidyl transferase" evidence="1">
    <location>
        <begin position="18"/>
        <end position="51"/>
    </location>
</feature>
<name>A0AAD7FQX5_9AGAR</name>
<dbReference type="EMBL" id="JARKIF010000008">
    <property type="protein sequence ID" value="KAJ7633020.1"/>
    <property type="molecule type" value="Genomic_DNA"/>
</dbReference>
<evidence type="ECO:0000313" key="2">
    <source>
        <dbReference type="EMBL" id="KAJ7633020.1"/>
    </source>
</evidence>
<dbReference type="AlphaFoldDB" id="A0AAD7FQX5"/>
<keyword evidence="3" id="KW-1185">Reference proteome</keyword>
<dbReference type="SUPFAM" id="SSF81301">
    <property type="entry name" value="Nucleotidyltransferase"/>
    <property type="match status" value="1"/>
</dbReference>
<dbReference type="Proteomes" id="UP001221142">
    <property type="component" value="Unassembled WGS sequence"/>
</dbReference>
<dbReference type="Gene3D" id="3.30.460.10">
    <property type="entry name" value="Beta Polymerase, domain 2"/>
    <property type="match status" value="1"/>
</dbReference>
<evidence type="ECO:0000313" key="3">
    <source>
        <dbReference type="Proteomes" id="UP001221142"/>
    </source>
</evidence>
<accession>A0AAD7FQX5</accession>